<dbReference type="SFLD" id="SFLDS00019">
    <property type="entry name" value="Glutathione_Transferase_(cytos"/>
    <property type="match status" value="1"/>
</dbReference>
<evidence type="ECO:0000313" key="3">
    <source>
        <dbReference type="EMBL" id="MFC2972296.1"/>
    </source>
</evidence>
<keyword evidence="4" id="KW-1185">Reference proteome</keyword>
<dbReference type="SFLD" id="SFLDG01150">
    <property type="entry name" value="Main.1:_Beta-like"/>
    <property type="match status" value="1"/>
</dbReference>
<dbReference type="InterPro" id="IPR036282">
    <property type="entry name" value="Glutathione-S-Trfase_C_sf"/>
</dbReference>
<reference evidence="4" key="1">
    <citation type="journal article" date="2019" name="Int. J. Syst. Evol. Microbiol.">
        <title>The Global Catalogue of Microorganisms (GCM) 10K type strain sequencing project: providing services to taxonomists for standard genome sequencing and annotation.</title>
        <authorList>
            <consortium name="The Broad Institute Genomics Platform"/>
            <consortium name="The Broad Institute Genome Sequencing Center for Infectious Disease"/>
            <person name="Wu L."/>
            <person name="Ma J."/>
        </authorList>
    </citation>
    <scope>NUCLEOTIDE SEQUENCE [LARGE SCALE GENOMIC DNA]</scope>
    <source>
        <strain evidence="4">KCTC 62195</strain>
    </source>
</reference>
<dbReference type="CDD" id="cd03057">
    <property type="entry name" value="GST_N_Beta"/>
    <property type="match status" value="1"/>
</dbReference>
<name>A0ABV7AU65_9GAMM</name>
<dbReference type="PANTHER" id="PTHR44051">
    <property type="entry name" value="GLUTATHIONE S-TRANSFERASE-RELATED"/>
    <property type="match status" value="1"/>
</dbReference>
<sequence length="202" mass="22552">MKLYYTPGACSMAVHIVLCELGLPHELVKVDLKSHTTESGDNFNTINPKGYVPTLQLNDGQRLTEVPAILNYLAEHLPEGGLLPPAGSLKRFRVQEWLAFIGSELHKSFGPLFRPDLNEEWKAALLANIEKRLAYLDNALTGQDYLTGSRFSVADAYLFTILNWAGPMHIDLSRWPSLLAFQKRVAARPAVEKAMRAEGLLH</sequence>
<evidence type="ECO:0000259" key="1">
    <source>
        <dbReference type="PROSITE" id="PS50404"/>
    </source>
</evidence>
<dbReference type="InterPro" id="IPR036249">
    <property type="entry name" value="Thioredoxin-like_sf"/>
</dbReference>
<dbReference type="NCBIfam" id="NF007831">
    <property type="entry name" value="PRK10542.1"/>
    <property type="match status" value="1"/>
</dbReference>
<dbReference type="RefSeq" id="WP_377813941.1">
    <property type="nucleotide sequence ID" value="NZ_JBHRSJ010000016.1"/>
</dbReference>
<feature type="domain" description="GST N-terminal" evidence="1">
    <location>
        <begin position="1"/>
        <end position="81"/>
    </location>
</feature>
<dbReference type="InterPro" id="IPR010987">
    <property type="entry name" value="Glutathione-S-Trfase_C-like"/>
</dbReference>
<comment type="caution">
    <text evidence="3">The sequence shown here is derived from an EMBL/GenBank/DDBJ whole genome shotgun (WGS) entry which is preliminary data.</text>
</comment>
<dbReference type="CDD" id="cd03188">
    <property type="entry name" value="GST_C_Beta"/>
    <property type="match status" value="1"/>
</dbReference>
<dbReference type="Pfam" id="PF00043">
    <property type="entry name" value="GST_C"/>
    <property type="match status" value="1"/>
</dbReference>
<feature type="domain" description="GST C-terminal" evidence="2">
    <location>
        <begin position="87"/>
        <end position="202"/>
    </location>
</feature>
<dbReference type="GO" id="GO:0004364">
    <property type="term" value="F:glutathione transferase activity"/>
    <property type="evidence" value="ECO:0007669"/>
    <property type="project" value="UniProtKB-EC"/>
</dbReference>
<protein>
    <submittedName>
        <fullName evidence="3">Glutathione transferase GstA</fullName>
        <ecNumber evidence="3">2.5.1.18</ecNumber>
    </submittedName>
</protein>
<dbReference type="PROSITE" id="PS50404">
    <property type="entry name" value="GST_NTER"/>
    <property type="match status" value="1"/>
</dbReference>
<dbReference type="InterPro" id="IPR004045">
    <property type="entry name" value="Glutathione_S-Trfase_N"/>
</dbReference>
<dbReference type="InterPro" id="IPR040079">
    <property type="entry name" value="Glutathione_S-Trfase"/>
</dbReference>
<gene>
    <name evidence="3" type="primary">gstA</name>
    <name evidence="3" type="ORF">ACFOJE_08760</name>
</gene>
<dbReference type="Gene3D" id="3.40.30.10">
    <property type="entry name" value="Glutaredoxin"/>
    <property type="match status" value="1"/>
</dbReference>
<evidence type="ECO:0000259" key="2">
    <source>
        <dbReference type="PROSITE" id="PS50405"/>
    </source>
</evidence>
<dbReference type="EC" id="2.5.1.18" evidence="3"/>
<dbReference type="SFLD" id="SFLDG00358">
    <property type="entry name" value="Main_(cytGST)"/>
    <property type="match status" value="1"/>
</dbReference>
<dbReference type="Pfam" id="PF13409">
    <property type="entry name" value="GST_N_2"/>
    <property type="match status" value="1"/>
</dbReference>
<organism evidence="3 4">
    <name type="scientific">Azotobacter bryophylli</name>
    <dbReference type="NCBI Taxonomy" id="1986537"/>
    <lineage>
        <taxon>Bacteria</taxon>
        <taxon>Pseudomonadati</taxon>
        <taxon>Pseudomonadota</taxon>
        <taxon>Gammaproteobacteria</taxon>
        <taxon>Pseudomonadales</taxon>
        <taxon>Pseudomonadaceae</taxon>
        <taxon>Azotobacter</taxon>
    </lineage>
</organism>
<dbReference type="PROSITE" id="PS50405">
    <property type="entry name" value="GST_CTER"/>
    <property type="match status" value="1"/>
</dbReference>
<dbReference type="InterPro" id="IPR004046">
    <property type="entry name" value="GST_C"/>
</dbReference>
<evidence type="ECO:0000313" key="4">
    <source>
        <dbReference type="Proteomes" id="UP001595457"/>
    </source>
</evidence>
<dbReference type="SUPFAM" id="SSF47616">
    <property type="entry name" value="GST C-terminal domain-like"/>
    <property type="match status" value="1"/>
</dbReference>
<dbReference type="SUPFAM" id="SSF52833">
    <property type="entry name" value="Thioredoxin-like"/>
    <property type="match status" value="1"/>
</dbReference>
<dbReference type="EMBL" id="JBHRSJ010000016">
    <property type="protein sequence ID" value="MFC2972296.1"/>
    <property type="molecule type" value="Genomic_DNA"/>
</dbReference>
<dbReference type="Gene3D" id="1.20.1050.10">
    <property type="match status" value="1"/>
</dbReference>
<proteinExistence type="predicted"/>
<dbReference type="PANTHER" id="PTHR44051:SF8">
    <property type="entry name" value="GLUTATHIONE S-TRANSFERASE GSTA"/>
    <property type="match status" value="1"/>
</dbReference>
<dbReference type="Proteomes" id="UP001595457">
    <property type="component" value="Unassembled WGS sequence"/>
</dbReference>
<accession>A0ABV7AU65</accession>
<keyword evidence="3" id="KW-0808">Transferase</keyword>